<reference evidence="2" key="1">
    <citation type="submission" date="2021-06" db="EMBL/GenBank/DDBJ databases">
        <title>Parelaphostrongylus tenuis whole genome reference sequence.</title>
        <authorList>
            <person name="Garwood T.J."/>
            <person name="Larsen P.A."/>
            <person name="Fountain-Jones N.M."/>
            <person name="Garbe J.R."/>
            <person name="Macchietto M.G."/>
            <person name="Kania S.A."/>
            <person name="Gerhold R.W."/>
            <person name="Richards J.E."/>
            <person name="Wolf T.M."/>
        </authorList>
    </citation>
    <scope>NUCLEOTIDE SEQUENCE</scope>
    <source>
        <strain evidence="2">MNPRO001-30</strain>
        <tissue evidence="2">Meninges</tissue>
    </source>
</reference>
<comment type="caution">
    <text evidence="2">The sequence shown here is derived from an EMBL/GenBank/DDBJ whole genome shotgun (WGS) entry which is preliminary data.</text>
</comment>
<evidence type="ECO:0000313" key="2">
    <source>
        <dbReference type="EMBL" id="KAJ1358420.1"/>
    </source>
</evidence>
<protein>
    <submittedName>
        <fullName evidence="2">Uncharacterized protein</fullName>
    </submittedName>
</protein>
<feature type="compositionally biased region" description="Polar residues" evidence="1">
    <location>
        <begin position="65"/>
        <end position="80"/>
    </location>
</feature>
<dbReference type="EMBL" id="JAHQIW010003376">
    <property type="protein sequence ID" value="KAJ1358420.1"/>
    <property type="molecule type" value="Genomic_DNA"/>
</dbReference>
<keyword evidence="3" id="KW-1185">Reference proteome</keyword>
<name>A0AAD5QR13_PARTN</name>
<dbReference type="AlphaFoldDB" id="A0AAD5QR13"/>
<accession>A0AAD5QR13</accession>
<dbReference type="Proteomes" id="UP001196413">
    <property type="component" value="Unassembled WGS sequence"/>
</dbReference>
<feature type="region of interest" description="Disordered" evidence="1">
    <location>
        <begin position="65"/>
        <end position="89"/>
    </location>
</feature>
<gene>
    <name evidence="2" type="ORF">KIN20_016842</name>
</gene>
<sequence>MALTAPALRRRPGNIHAIHRRRLTRRSDVVVYQSERTNDPSNTQHQNVMTMFNIMNMLMGQNANIQLPSFTPQQHTSSEGTPVERICKQ</sequence>
<evidence type="ECO:0000256" key="1">
    <source>
        <dbReference type="SAM" id="MobiDB-lite"/>
    </source>
</evidence>
<proteinExistence type="predicted"/>
<organism evidence="2 3">
    <name type="scientific">Parelaphostrongylus tenuis</name>
    <name type="common">Meningeal worm</name>
    <dbReference type="NCBI Taxonomy" id="148309"/>
    <lineage>
        <taxon>Eukaryota</taxon>
        <taxon>Metazoa</taxon>
        <taxon>Ecdysozoa</taxon>
        <taxon>Nematoda</taxon>
        <taxon>Chromadorea</taxon>
        <taxon>Rhabditida</taxon>
        <taxon>Rhabditina</taxon>
        <taxon>Rhabditomorpha</taxon>
        <taxon>Strongyloidea</taxon>
        <taxon>Metastrongylidae</taxon>
        <taxon>Parelaphostrongylus</taxon>
    </lineage>
</organism>
<evidence type="ECO:0000313" key="3">
    <source>
        <dbReference type="Proteomes" id="UP001196413"/>
    </source>
</evidence>